<feature type="compositionally biased region" description="Basic and acidic residues" evidence="2">
    <location>
        <begin position="292"/>
        <end position="301"/>
    </location>
</feature>
<evidence type="ECO:0000313" key="3">
    <source>
        <dbReference type="Proteomes" id="UP000887565"/>
    </source>
</evidence>
<dbReference type="AlphaFoldDB" id="A0A915JD58"/>
<evidence type="ECO:0000313" key="4">
    <source>
        <dbReference type="WBParaSite" id="nRc.2.0.1.t24438-RA"/>
    </source>
</evidence>
<evidence type="ECO:0000256" key="1">
    <source>
        <dbReference type="SAM" id="Coils"/>
    </source>
</evidence>
<feature type="region of interest" description="Disordered" evidence="2">
    <location>
        <begin position="281"/>
        <end position="301"/>
    </location>
</feature>
<dbReference type="WBParaSite" id="nRc.2.0.1.t24438-RA">
    <property type="protein sequence ID" value="nRc.2.0.1.t24438-RA"/>
    <property type="gene ID" value="nRc.2.0.1.g24438"/>
</dbReference>
<keyword evidence="1" id="KW-0175">Coiled coil</keyword>
<organism evidence="3 4">
    <name type="scientific">Romanomermis culicivorax</name>
    <name type="common">Nematode worm</name>
    <dbReference type="NCBI Taxonomy" id="13658"/>
    <lineage>
        <taxon>Eukaryota</taxon>
        <taxon>Metazoa</taxon>
        <taxon>Ecdysozoa</taxon>
        <taxon>Nematoda</taxon>
        <taxon>Enoplea</taxon>
        <taxon>Dorylaimia</taxon>
        <taxon>Mermithida</taxon>
        <taxon>Mermithoidea</taxon>
        <taxon>Mermithidae</taxon>
        <taxon>Romanomermis</taxon>
    </lineage>
</organism>
<feature type="compositionally biased region" description="Low complexity" evidence="2">
    <location>
        <begin position="210"/>
        <end position="228"/>
    </location>
</feature>
<proteinExistence type="predicted"/>
<name>A0A915JD58_ROMCU</name>
<dbReference type="Proteomes" id="UP000887565">
    <property type="component" value="Unplaced"/>
</dbReference>
<protein>
    <submittedName>
        <fullName evidence="4">Uncharacterized protein</fullName>
    </submittedName>
</protein>
<evidence type="ECO:0000256" key="2">
    <source>
        <dbReference type="SAM" id="MobiDB-lite"/>
    </source>
</evidence>
<accession>A0A915JD58</accession>
<sequence length="377" mass="43323">MNKFVSFIDSLPRLRNDHNFSASKKRGRKIADDNKISNNSNVNNSIISENDGNRINLVTKCTTTTTSSNKENFLPWKKEHQQQHHQNRLPFICRIGRRRNTVPENYLGDRETLSTFKPHNMKSFVNVDTPTMEHFSQSYTFAKECDHNDQKQQQKQLSTSMICSLSRRPKIRTNPWMCSGGKCGAGADFHMLQTSISKSEDSSDMLYDSSVSSGYGSHDSSPASSVHSPDWKVATAEVVNRNDEPRKSKSVIVPELTDIGLQCSMTDDKSVYCDENDFIYIDDDEGDPDEDKNDRGSKIDPSKITMTTTTIKNDQMEIFERKMREFRQKTDQMTAQVQVIKEEYERHMRDKQLCQEQMFFVRRLKLVIHNGCEGVSV</sequence>
<keyword evidence="3" id="KW-1185">Reference proteome</keyword>
<feature type="region of interest" description="Disordered" evidence="2">
    <location>
        <begin position="210"/>
        <end position="229"/>
    </location>
</feature>
<feature type="coiled-coil region" evidence="1">
    <location>
        <begin position="316"/>
        <end position="343"/>
    </location>
</feature>
<reference evidence="4" key="1">
    <citation type="submission" date="2022-11" db="UniProtKB">
        <authorList>
            <consortium name="WormBaseParasite"/>
        </authorList>
    </citation>
    <scope>IDENTIFICATION</scope>
</reference>
<feature type="compositionally biased region" description="Acidic residues" evidence="2">
    <location>
        <begin position="281"/>
        <end position="291"/>
    </location>
</feature>